<evidence type="ECO:0000313" key="4">
    <source>
        <dbReference type="Proteomes" id="UP001164803"/>
    </source>
</evidence>
<feature type="domain" description="Chorismate mutase" evidence="2">
    <location>
        <begin position="1"/>
        <end position="92"/>
    </location>
</feature>
<dbReference type="EMBL" id="CP104064">
    <property type="protein sequence ID" value="WAH35274.1"/>
    <property type="molecule type" value="Genomic_DNA"/>
</dbReference>
<dbReference type="InterPro" id="IPR036263">
    <property type="entry name" value="Chorismate_II_sf"/>
</dbReference>
<evidence type="ECO:0000256" key="1">
    <source>
        <dbReference type="ARBA" id="ARBA00023235"/>
    </source>
</evidence>
<dbReference type="Gene3D" id="1.20.59.10">
    <property type="entry name" value="Chorismate mutase"/>
    <property type="match status" value="1"/>
</dbReference>
<evidence type="ECO:0000313" key="3">
    <source>
        <dbReference type="EMBL" id="WAH35274.1"/>
    </source>
</evidence>
<organism evidence="3 4">
    <name type="scientific">Alicyclobacillus dauci</name>
    <dbReference type="NCBI Taxonomy" id="1475485"/>
    <lineage>
        <taxon>Bacteria</taxon>
        <taxon>Bacillati</taxon>
        <taxon>Bacillota</taxon>
        <taxon>Bacilli</taxon>
        <taxon>Bacillales</taxon>
        <taxon>Alicyclobacillaceae</taxon>
        <taxon>Alicyclobacillus</taxon>
    </lineage>
</organism>
<dbReference type="InterPro" id="IPR002701">
    <property type="entry name" value="CM_II_prokaryot"/>
</dbReference>
<dbReference type="PANTHER" id="PTHR38041">
    <property type="entry name" value="CHORISMATE MUTASE"/>
    <property type="match status" value="1"/>
</dbReference>
<protein>
    <submittedName>
        <fullName evidence="3">Chorismate mutase</fullName>
    </submittedName>
</protein>
<dbReference type="PROSITE" id="PS51168">
    <property type="entry name" value="CHORISMATE_MUT_2"/>
    <property type="match status" value="1"/>
</dbReference>
<dbReference type="InterPro" id="IPR051331">
    <property type="entry name" value="Chorismate_mutase-related"/>
</dbReference>
<dbReference type="Pfam" id="PF01817">
    <property type="entry name" value="CM_2"/>
    <property type="match status" value="1"/>
</dbReference>
<keyword evidence="4" id="KW-1185">Reference proteome</keyword>
<dbReference type="SMART" id="SM00830">
    <property type="entry name" value="CM_2"/>
    <property type="match status" value="1"/>
</dbReference>
<keyword evidence="1" id="KW-0413">Isomerase</keyword>
<evidence type="ECO:0000259" key="2">
    <source>
        <dbReference type="PROSITE" id="PS51168"/>
    </source>
</evidence>
<name>A0ABY6YXY1_9BACL</name>
<sequence>MTDACSLKQFRTEIDSIDRSLIEFLAKRFELSLEIAMVKQKTDAPVFQPNRALEVKQHYLAMARSLGLDSEFALNLYKLIHDESCRVQVRSKTRFTNVDRDRTTTGQPELI</sequence>
<reference evidence="3" key="1">
    <citation type="submission" date="2022-08" db="EMBL/GenBank/DDBJ databases">
        <title>Alicyclobacillus dauci DSM2870, complete genome.</title>
        <authorList>
            <person name="Wang Q."/>
            <person name="Cai R."/>
            <person name="Wang Z."/>
        </authorList>
    </citation>
    <scope>NUCLEOTIDE SEQUENCE</scope>
    <source>
        <strain evidence="3">DSM 28700</strain>
    </source>
</reference>
<dbReference type="SUPFAM" id="SSF48600">
    <property type="entry name" value="Chorismate mutase II"/>
    <property type="match status" value="1"/>
</dbReference>
<accession>A0ABY6YXY1</accession>
<dbReference type="RefSeq" id="WP_268042351.1">
    <property type="nucleotide sequence ID" value="NZ_CP104064.1"/>
</dbReference>
<dbReference type="PANTHER" id="PTHR38041:SF1">
    <property type="entry name" value="CHORISMATE MUTASE"/>
    <property type="match status" value="1"/>
</dbReference>
<dbReference type="InterPro" id="IPR036979">
    <property type="entry name" value="CM_dom_sf"/>
</dbReference>
<gene>
    <name evidence="3" type="ORF">NZD86_13240</name>
</gene>
<dbReference type="Proteomes" id="UP001164803">
    <property type="component" value="Chromosome"/>
</dbReference>
<proteinExistence type="predicted"/>